<dbReference type="STRING" id="751945.Theos_1006"/>
<protein>
    <submittedName>
        <fullName evidence="2">Uncharacterized protein</fullName>
    </submittedName>
</protein>
<proteinExistence type="predicted"/>
<dbReference type="KEGG" id="tos:Theos_1006"/>
<sequence>MAEKPRLVPLRDLLKGHRTNPTTLWRMHKAYLLAKGLSEVREGERILVDPEEARVLGVALDLMDKGLKPKEALARAMGEAPAPSRRGRKKPEAPSPEPWAELLEELRLLRKAVEAIAERLEERAPRRVRVEAPPPSYEEVARALKGE</sequence>
<dbReference type="EMBL" id="CP003249">
    <property type="protein sequence ID" value="AFV76059.1"/>
    <property type="molecule type" value="Genomic_DNA"/>
</dbReference>
<keyword evidence="3" id="KW-1185">Reference proteome</keyword>
<evidence type="ECO:0000256" key="1">
    <source>
        <dbReference type="SAM" id="MobiDB-lite"/>
    </source>
</evidence>
<dbReference type="PATRIC" id="fig|751945.3.peg.999"/>
<reference evidence="2 3" key="1">
    <citation type="journal article" date="2013" name="Genome Announc.">
        <title>Whole Genome Sequencing of Thermus oshimai JL-2 and Thermus thermophilus JL-18, Incomplete Denitrifiers from the United States Great Basin.</title>
        <authorList>
            <person name="Murugapiran S.K."/>
            <person name="Huntemann M."/>
            <person name="Wei C.L."/>
            <person name="Han J."/>
            <person name="Detter J.C."/>
            <person name="Han C.S."/>
            <person name="Erkkila T.H."/>
            <person name="Teshima H."/>
            <person name="Chen A."/>
            <person name="Kyrpides N."/>
            <person name="Mavrommatis K."/>
            <person name="Markowitz V."/>
            <person name="Szeto E."/>
            <person name="Ivanova N."/>
            <person name="Pagani I."/>
            <person name="Lam J."/>
            <person name="McDonald A.I."/>
            <person name="Dodsworth J.A."/>
            <person name="Pati A."/>
            <person name="Goodwin L."/>
            <person name="Peters L."/>
            <person name="Pitluck S."/>
            <person name="Woyke T."/>
            <person name="Hedlund B.P."/>
        </authorList>
    </citation>
    <scope>NUCLEOTIDE SEQUENCE</scope>
    <source>
        <strain evidence="2 3">JL-2</strain>
    </source>
</reference>
<dbReference type="Proteomes" id="UP000000211">
    <property type="component" value="Chromosome"/>
</dbReference>
<feature type="region of interest" description="Disordered" evidence="1">
    <location>
        <begin position="124"/>
        <end position="147"/>
    </location>
</feature>
<dbReference type="HOGENOM" id="CLU_1767191_0_0_0"/>
<gene>
    <name evidence="2" type="ORF">Theos_1006</name>
</gene>
<name>K7R536_THEOS</name>
<feature type="region of interest" description="Disordered" evidence="1">
    <location>
        <begin position="71"/>
        <end position="97"/>
    </location>
</feature>
<dbReference type="AlphaFoldDB" id="K7R536"/>
<organism evidence="2 3">
    <name type="scientific">Thermus oshimai JL-2</name>
    <dbReference type="NCBI Taxonomy" id="751945"/>
    <lineage>
        <taxon>Bacteria</taxon>
        <taxon>Thermotogati</taxon>
        <taxon>Deinococcota</taxon>
        <taxon>Deinococci</taxon>
        <taxon>Thermales</taxon>
        <taxon>Thermaceae</taxon>
        <taxon>Thermus</taxon>
    </lineage>
</organism>
<evidence type="ECO:0000313" key="2">
    <source>
        <dbReference type="EMBL" id="AFV76059.1"/>
    </source>
</evidence>
<evidence type="ECO:0000313" key="3">
    <source>
        <dbReference type="Proteomes" id="UP000000211"/>
    </source>
</evidence>
<accession>K7R536</accession>
<dbReference type="RefSeq" id="WP_016329250.1">
    <property type="nucleotide sequence ID" value="NC_019386.1"/>
</dbReference>